<dbReference type="PANTHER" id="PTHR43329">
    <property type="entry name" value="EPOXIDE HYDROLASE"/>
    <property type="match status" value="1"/>
</dbReference>
<accession>A0A7I9YRQ2</accession>
<evidence type="ECO:0000256" key="1">
    <source>
        <dbReference type="ARBA" id="ARBA00022801"/>
    </source>
</evidence>
<dbReference type="PRINTS" id="PR00412">
    <property type="entry name" value="EPOXHYDRLASE"/>
</dbReference>
<dbReference type="AlphaFoldDB" id="A0A7I9YRQ2"/>
<proteinExistence type="predicted"/>
<dbReference type="GO" id="GO:0016787">
    <property type="term" value="F:hydrolase activity"/>
    <property type="evidence" value="ECO:0007669"/>
    <property type="project" value="UniProtKB-KW"/>
</dbReference>
<keyword evidence="1 3" id="KW-0378">Hydrolase</keyword>
<dbReference type="Proteomes" id="UP000465360">
    <property type="component" value="Unassembled WGS sequence"/>
</dbReference>
<comment type="caution">
    <text evidence="3">The sequence shown here is derived from an EMBL/GenBank/DDBJ whole genome shotgun (WGS) entry which is preliminary data.</text>
</comment>
<keyword evidence="4" id="KW-1185">Reference proteome</keyword>
<evidence type="ECO:0000313" key="4">
    <source>
        <dbReference type="Proteomes" id="UP000465360"/>
    </source>
</evidence>
<evidence type="ECO:0000259" key="2">
    <source>
        <dbReference type="Pfam" id="PF12697"/>
    </source>
</evidence>
<dbReference type="InterPro" id="IPR029058">
    <property type="entry name" value="AB_hydrolase_fold"/>
</dbReference>
<feature type="domain" description="AB hydrolase-1" evidence="2">
    <location>
        <begin position="19"/>
        <end position="269"/>
    </location>
</feature>
<organism evidence="3 4">
    <name type="scientific">Mycobacterium bourgelatii</name>
    <dbReference type="NCBI Taxonomy" id="1273442"/>
    <lineage>
        <taxon>Bacteria</taxon>
        <taxon>Bacillati</taxon>
        <taxon>Actinomycetota</taxon>
        <taxon>Actinomycetes</taxon>
        <taxon>Mycobacteriales</taxon>
        <taxon>Mycobacteriaceae</taxon>
        <taxon>Mycobacterium</taxon>
    </lineage>
</organism>
<dbReference type="InterPro" id="IPR000073">
    <property type="entry name" value="AB_hydrolase_1"/>
</dbReference>
<dbReference type="Pfam" id="PF12697">
    <property type="entry name" value="Abhydrolase_6"/>
    <property type="match status" value="1"/>
</dbReference>
<dbReference type="Gene3D" id="3.40.50.1820">
    <property type="entry name" value="alpha/beta hydrolase"/>
    <property type="match status" value="1"/>
</dbReference>
<gene>
    <name evidence="3" type="ORF">MBOU_33930</name>
</gene>
<dbReference type="EMBL" id="BLKZ01000001">
    <property type="protein sequence ID" value="GFG91351.1"/>
    <property type="molecule type" value="Genomic_DNA"/>
</dbReference>
<dbReference type="SUPFAM" id="SSF53474">
    <property type="entry name" value="alpha/beta-Hydrolases"/>
    <property type="match status" value="1"/>
</dbReference>
<protein>
    <submittedName>
        <fullName evidence="3">Putative epoxide hydrolase EphC</fullName>
    </submittedName>
</protein>
<reference evidence="3 4" key="1">
    <citation type="journal article" date="2019" name="Emerg. Microbes Infect.">
        <title>Comprehensive subspecies identification of 175 nontuberculous mycobacteria species based on 7547 genomic profiles.</title>
        <authorList>
            <person name="Matsumoto Y."/>
            <person name="Kinjo T."/>
            <person name="Motooka D."/>
            <person name="Nabeya D."/>
            <person name="Jung N."/>
            <person name="Uechi K."/>
            <person name="Horii T."/>
            <person name="Iida T."/>
            <person name="Fujita J."/>
            <person name="Nakamura S."/>
        </authorList>
    </citation>
    <scope>NUCLEOTIDE SEQUENCE [LARGE SCALE GENOMIC DNA]</scope>
    <source>
        <strain evidence="3 4">JCM 30725</strain>
    </source>
</reference>
<sequence length="285" mass="31095">MIKALSFGAIEDTTKPLAVLVHGFPDTPHTWRHLGPVLADRGYRVVAPWLPGYDAPVSGPIDTGTYVRHVLAVRRAYRGDKRGVLIGHDWGAYASYGAVGTDPNAFSRLVTIAVPPPAVLADAMFNYAQIKRSFYIWFIQQVGLAETALLQPGFWESLWADWSPGYDATQDILWLREHVTAETISGVINPYRATFNPEFADPASEKEAAATFSPPTIPTLYLHGTTDGGLGAELLGGVPDHLPTPGSAFDLIDGVGHFLHLEKPDLIAERICSWLADPVERLSRA</sequence>
<evidence type="ECO:0000313" key="3">
    <source>
        <dbReference type="EMBL" id="GFG91351.1"/>
    </source>
</evidence>
<name>A0A7I9YRQ2_MYCBU</name>
<dbReference type="InterPro" id="IPR000639">
    <property type="entry name" value="Epox_hydrolase-like"/>
</dbReference>
<dbReference type="RefSeq" id="WP_163714357.1">
    <property type="nucleotide sequence ID" value="NZ_BLKZ01000001.1"/>
</dbReference>